<comment type="caution">
    <text evidence="1">The sequence shown here is derived from an EMBL/GenBank/DDBJ whole genome shotgun (WGS) entry which is preliminary data.</text>
</comment>
<reference evidence="1 2" key="1">
    <citation type="journal article" date="2021" name="Microb. Ecol.">
        <title>A Generalist Lifestyle Allows Rare Gardnerella spp. to Persist at Low Levels in the Vaginal Microbiome.</title>
        <authorList>
            <person name="Khan S."/>
            <person name="Vancuren S.J."/>
            <person name="Hill J.E."/>
        </authorList>
    </citation>
    <scope>NUCLEOTIDE SEQUENCE [LARGE SCALE GENOMIC DNA]</scope>
    <source>
        <strain evidence="1 2">GH020</strain>
    </source>
</reference>
<protein>
    <submittedName>
        <fullName evidence="1">Uncharacterized protein</fullName>
    </submittedName>
</protein>
<keyword evidence="2" id="KW-1185">Reference proteome</keyword>
<gene>
    <name evidence="1" type="ORF">CG393_000790</name>
</gene>
<evidence type="ECO:0000313" key="2">
    <source>
        <dbReference type="Proteomes" id="UP000257886"/>
    </source>
</evidence>
<dbReference type="EMBL" id="NNRR02000001">
    <property type="protein sequence ID" value="MDZ7544238.1"/>
    <property type="molecule type" value="Genomic_DNA"/>
</dbReference>
<evidence type="ECO:0000313" key="1">
    <source>
        <dbReference type="EMBL" id="MDZ7544238.1"/>
    </source>
</evidence>
<proteinExistence type="predicted"/>
<organism evidence="1 2">
    <name type="scientific">Gardnerella piotii</name>
    <dbReference type="NCBI Taxonomy" id="2792977"/>
    <lineage>
        <taxon>Bacteria</taxon>
        <taxon>Bacillati</taxon>
        <taxon>Actinomycetota</taxon>
        <taxon>Actinomycetes</taxon>
        <taxon>Bifidobacteriales</taxon>
        <taxon>Bifidobacteriaceae</taxon>
        <taxon>Gardnerella</taxon>
    </lineage>
</organism>
<dbReference type="Proteomes" id="UP000257886">
    <property type="component" value="Unassembled WGS sequence"/>
</dbReference>
<dbReference type="RefSeq" id="WP_322524436.1">
    <property type="nucleotide sequence ID" value="NZ_NNRR02000001.1"/>
</dbReference>
<sequence>MACNVVCMNQYEEPIILPSALKHGVSENDILHAYRESRGPVDVNYDRNPPTIMYVGPGVSGAVWYEIGTARRRGFPQELIVHAMKARKGYLEKEGLK</sequence>
<accession>A0ABU5MPE7</accession>
<name>A0ABU5MPE7_9BIFI</name>